<dbReference type="GO" id="GO:0003700">
    <property type="term" value="F:DNA-binding transcription factor activity"/>
    <property type="evidence" value="ECO:0007669"/>
    <property type="project" value="TreeGrafter"/>
</dbReference>
<dbReference type="RefSeq" id="WP_197312037.1">
    <property type="nucleotide sequence ID" value="NZ_JADZLT010000052.1"/>
</dbReference>
<dbReference type="InterPro" id="IPR010982">
    <property type="entry name" value="Lambda_DNA-bd_dom_sf"/>
</dbReference>
<dbReference type="AlphaFoldDB" id="A0A931I3U9"/>
<evidence type="ECO:0000313" key="5">
    <source>
        <dbReference type="EMBL" id="MBH0238954.1"/>
    </source>
</evidence>
<dbReference type="Gene3D" id="1.10.260.40">
    <property type="entry name" value="lambda repressor-like DNA-binding domains"/>
    <property type="match status" value="1"/>
</dbReference>
<dbReference type="Proteomes" id="UP000631694">
    <property type="component" value="Unassembled WGS sequence"/>
</dbReference>
<dbReference type="InterPro" id="IPR046335">
    <property type="entry name" value="LacI/GalR-like_sensor"/>
</dbReference>
<dbReference type="Pfam" id="PF13377">
    <property type="entry name" value="Peripla_BP_3"/>
    <property type="match status" value="1"/>
</dbReference>
<evidence type="ECO:0000313" key="6">
    <source>
        <dbReference type="Proteomes" id="UP000631694"/>
    </source>
</evidence>
<dbReference type="InterPro" id="IPR028082">
    <property type="entry name" value="Peripla_BP_I"/>
</dbReference>
<dbReference type="Pfam" id="PF00356">
    <property type="entry name" value="LacI"/>
    <property type="match status" value="1"/>
</dbReference>
<keyword evidence="1" id="KW-0805">Transcription regulation</keyword>
<dbReference type="SUPFAM" id="SSF53822">
    <property type="entry name" value="Periplasmic binding protein-like I"/>
    <property type="match status" value="1"/>
</dbReference>
<accession>A0A931I3U9</accession>
<dbReference type="CDD" id="cd06267">
    <property type="entry name" value="PBP1_LacI_sugar_binding-like"/>
    <property type="match status" value="1"/>
</dbReference>
<sequence>MKQPAKLKDVAERAGVSPAAISRFLNGSLLLPEATVSRIEAAIAHFDYRPNPHARRLSLGRSDTIALVLPEIGNPFFAELAAAAEEAASEQGLGVMLFATGNRRARELEYLARLGSSDVDALLFVTNLTDDDGALASAIGRAARVVLLDEDVPGTSVTKVFCDNEAGGRLAARAFLEAGHRRLVYIGGPRDLMSSRERGAGFRAAAREAGLAEAAVTEFYGDYSLAHGRATAEALLADGAPPTAIFASSDQVLLGLLPVFRAHGVRVPADVSLVTFDDVAPLDFFDPPISAIRQSISDMGRTGVERLVALIRGENTPAEILRLPIEFVARASVAPPRGDGKFQENSTWRPR</sequence>
<dbReference type="SMART" id="SM00354">
    <property type="entry name" value="HTH_LACI"/>
    <property type="match status" value="1"/>
</dbReference>
<dbReference type="PROSITE" id="PS50932">
    <property type="entry name" value="HTH_LACI_2"/>
    <property type="match status" value="1"/>
</dbReference>
<dbReference type="PROSITE" id="PS00356">
    <property type="entry name" value="HTH_LACI_1"/>
    <property type="match status" value="1"/>
</dbReference>
<keyword evidence="3" id="KW-0804">Transcription</keyword>
<proteinExistence type="predicted"/>
<reference evidence="5" key="1">
    <citation type="submission" date="2020-12" db="EMBL/GenBank/DDBJ databases">
        <title>Methylobrevis albus sp. nov., isolated from fresh water lack sediment.</title>
        <authorList>
            <person name="Zou Q."/>
        </authorList>
    </citation>
    <scope>NUCLEOTIDE SEQUENCE</scope>
    <source>
        <strain evidence="5">L22</strain>
    </source>
</reference>
<evidence type="ECO:0000256" key="3">
    <source>
        <dbReference type="ARBA" id="ARBA00023163"/>
    </source>
</evidence>
<evidence type="ECO:0000259" key="4">
    <source>
        <dbReference type="PROSITE" id="PS50932"/>
    </source>
</evidence>
<evidence type="ECO:0000256" key="1">
    <source>
        <dbReference type="ARBA" id="ARBA00023015"/>
    </source>
</evidence>
<dbReference type="PANTHER" id="PTHR30146">
    <property type="entry name" value="LACI-RELATED TRANSCRIPTIONAL REPRESSOR"/>
    <property type="match status" value="1"/>
</dbReference>
<gene>
    <name evidence="5" type="ORF">I5731_14065</name>
</gene>
<dbReference type="Gene3D" id="3.40.50.2300">
    <property type="match status" value="2"/>
</dbReference>
<dbReference type="PANTHER" id="PTHR30146:SF109">
    <property type="entry name" value="HTH-TYPE TRANSCRIPTIONAL REGULATOR GALS"/>
    <property type="match status" value="1"/>
</dbReference>
<comment type="caution">
    <text evidence="5">The sequence shown here is derived from an EMBL/GenBank/DDBJ whole genome shotgun (WGS) entry which is preliminary data.</text>
</comment>
<dbReference type="CDD" id="cd01392">
    <property type="entry name" value="HTH_LacI"/>
    <property type="match status" value="1"/>
</dbReference>
<dbReference type="GO" id="GO:0000976">
    <property type="term" value="F:transcription cis-regulatory region binding"/>
    <property type="evidence" value="ECO:0007669"/>
    <property type="project" value="TreeGrafter"/>
</dbReference>
<name>A0A931I3U9_9HYPH</name>
<feature type="domain" description="HTH lacI-type" evidence="4">
    <location>
        <begin position="5"/>
        <end position="59"/>
    </location>
</feature>
<protein>
    <submittedName>
        <fullName evidence="5">LacI family DNA-binding transcriptional regulator</fullName>
    </submittedName>
</protein>
<dbReference type="InterPro" id="IPR000843">
    <property type="entry name" value="HTH_LacI"/>
</dbReference>
<keyword evidence="6" id="KW-1185">Reference proteome</keyword>
<organism evidence="5 6">
    <name type="scientific">Methylobrevis albus</name>
    <dbReference type="NCBI Taxonomy" id="2793297"/>
    <lineage>
        <taxon>Bacteria</taxon>
        <taxon>Pseudomonadati</taxon>
        <taxon>Pseudomonadota</taxon>
        <taxon>Alphaproteobacteria</taxon>
        <taxon>Hyphomicrobiales</taxon>
        <taxon>Pleomorphomonadaceae</taxon>
        <taxon>Methylobrevis</taxon>
    </lineage>
</organism>
<evidence type="ECO:0000256" key="2">
    <source>
        <dbReference type="ARBA" id="ARBA00023125"/>
    </source>
</evidence>
<keyword evidence="2 5" id="KW-0238">DNA-binding</keyword>
<dbReference type="EMBL" id="JADZLT010000052">
    <property type="protein sequence ID" value="MBH0238954.1"/>
    <property type="molecule type" value="Genomic_DNA"/>
</dbReference>
<dbReference type="SUPFAM" id="SSF47413">
    <property type="entry name" value="lambda repressor-like DNA-binding domains"/>
    <property type="match status" value="1"/>
</dbReference>